<feature type="compositionally biased region" description="Low complexity" evidence="2">
    <location>
        <begin position="726"/>
        <end position="747"/>
    </location>
</feature>
<feature type="compositionally biased region" description="Basic and acidic residues" evidence="2">
    <location>
        <begin position="1415"/>
        <end position="1428"/>
    </location>
</feature>
<evidence type="ECO:0000313" key="4">
    <source>
        <dbReference type="Proteomes" id="UP000179807"/>
    </source>
</evidence>
<feature type="region of interest" description="Disordered" evidence="2">
    <location>
        <begin position="961"/>
        <end position="982"/>
    </location>
</feature>
<feature type="compositionally biased region" description="Acidic residues" evidence="2">
    <location>
        <begin position="1116"/>
        <end position="1129"/>
    </location>
</feature>
<feature type="region of interest" description="Disordered" evidence="2">
    <location>
        <begin position="1059"/>
        <end position="1155"/>
    </location>
</feature>
<comment type="caution">
    <text evidence="3">The sequence shown here is derived from an EMBL/GenBank/DDBJ whole genome shotgun (WGS) entry which is preliminary data.</text>
</comment>
<feature type="compositionally biased region" description="Acidic residues" evidence="2">
    <location>
        <begin position="1558"/>
        <end position="1567"/>
    </location>
</feature>
<feature type="compositionally biased region" description="Basic and acidic residues" evidence="2">
    <location>
        <begin position="1453"/>
        <end position="1468"/>
    </location>
</feature>
<feature type="region of interest" description="Disordered" evidence="2">
    <location>
        <begin position="987"/>
        <end position="1006"/>
    </location>
</feature>
<feature type="compositionally biased region" description="Basic and acidic residues" evidence="2">
    <location>
        <begin position="1069"/>
        <end position="1087"/>
    </location>
</feature>
<feature type="coiled-coil region" evidence="1">
    <location>
        <begin position="348"/>
        <end position="425"/>
    </location>
</feature>
<feature type="compositionally biased region" description="Low complexity" evidence="2">
    <location>
        <begin position="822"/>
        <end position="841"/>
    </location>
</feature>
<protein>
    <submittedName>
        <fullName evidence="3">Uncharacterized protein</fullName>
    </submittedName>
</protein>
<feature type="compositionally biased region" description="Basic and acidic residues" evidence="2">
    <location>
        <begin position="32"/>
        <end position="58"/>
    </location>
</feature>
<reference evidence="3" key="1">
    <citation type="submission" date="2016-10" db="EMBL/GenBank/DDBJ databases">
        <authorList>
            <person name="Benchimol M."/>
            <person name="Almeida L.G."/>
            <person name="Vasconcelos A.T."/>
            <person name="Perreira-Neves A."/>
            <person name="Rosa I.A."/>
            <person name="Tasca T."/>
            <person name="Bogo M.R."/>
            <person name="de Souza W."/>
        </authorList>
    </citation>
    <scope>NUCLEOTIDE SEQUENCE [LARGE SCALE GENOMIC DNA]</scope>
    <source>
        <strain evidence="3">K</strain>
    </source>
</reference>
<feature type="compositionally biased region" description="Polar residues" evidence="2">
    <location>
        <begin position="846"/>
        <end position="855"/>
    </location>
</feature>
<feature type="region of interest" description="Disordered" evidence="2">
    <location>
        <begin position="1016"/>
        <end position="1039"/>
    </location>
</feature>
<gene>
    <name evidence="3" type="ORF">TRFO_18903</name>
</gene>
<evidence type="ECO:0000313" key="3">
    <source>
        <dbReference type="EMBL" id="OHT11553.1"/>
    </source>
</evidence>
<feature type="compositionally biased region" description="Basic and acidic residues" evidence="2">
    <location>
        <begin position="689"/>
        <end position="698"/>
    </location>
</feature>
<feature type="compositionally biased region" description="Basic and acidic residues" evidence="2">
    <location>
        <begin position="203"/>
        <end position="219"/>
    </location>
</feature>
<feature type="region of interest" description="Disordered" evidence="2">
    <location>
        <begin position="203"/>
        <end position="229"/>
    </location>
</feature>
<dbReference type="Proteomes" id="UP000179807">
    <property type="component" value="Unassembled WGS sequence"/>
</dbReference>
<feature type="compositionally biased region" description="Polar residues" evidence="2">
    <location>
        <begin position="566"/>
        <end position="586"/>
    </location>
</feature>
<feature type="compositionally biased region" description="Basic residues" evidence="2">
    <location>
        <begin position="1099"/>
        <end position="1110"/>
    </location>
</feature>
<proteinExistence type="predicted"/>
<organism evidence="3 4">
    <name type="scientific">Tritrichomonas foetus</name>
    <dbReference type="NCBI Taxonomy" id="1144522"/>
    <lineage>
        <taxon>Eukaryota</taxon>
        <taxon>Metamonada</taxon>
        <taxon>Parabasalia</taxon>
        <taxon>Tritrichomonadida</taxon>
        <taxon>Tritrichomonadidae</taxon>
        <taxon>Tritrichomonas</taxon>
    </lineage>
</organism>
<feature type="compositionally biased region" description="Polar residues" evidence="2">
    <location>
        <begin position="632"/>
        <end position="642"/>
    </location>
</feature>
<accession>A0A1J4KJT0</accession>
<feature type="compositionally biased region" description="Acidic residues" evidence="2">
    <location>
        <begin position="1743"/>
        <end position="1752"/>
    </location>
</feature>
<feature type="compositionally biased region" description="Basic residues" evidence="2">
    <location>
        <begin position="1722"/>
        <end position="1736"/>
    </location>
</feature>
<feature type="compositionally biased region" description="Basic and acidic residues" evidence="2">
    <location>
        <begin position="1218"/>
        <end position="1227"/>
    </location>
</feature>
<feature type="region of interest" description="Disordered" evidence="2">
    <location>
        <begin position="1306"/>
        <end position="1619"/>
    </location>
</feature>
<feature type="compositionally biased region" description="Basic and acidic residues" evidence="2">
    <location>
        <begin position="1370"/>
        <end position="1405"/>
    </location>
</feature>
<feature type="compositionally biased region" description="Low complexity" evidence="2">
    <location>
        <begin position="20"/>
        <end position="31"/>
    </location>
</feature>
<feature type="compositionally biased region" description="Basic and acidic residues" evidence="2">
    <location>
        <begin position="1813"/>
        <end position="1826"/>
    </location>
</feature>
<keyword evidence="1" id="KW-0175">Coiled coil</keyword>
<dbReference type="RefSeq" id="XP_068364689.1">
    <property type="nucleotide sequence ID" value="XM_068500446.1"/>
</dbReference>
<feature type="compositionally biased region" description="Polar residues" evidence="2">
    <location>
        <begin position="1140"/>
        <end position="1155"/>
    </location>
</feature>
<feature type="compositionally biased region" description="Basic and acidic residues" evidence="2">
    <location>
        <begin position="1901"/>
        <end position="1923"/>
    </location>
</feature>
<feature type="compositionally biased region" description="Low complexity" evidence="2">
    <location>
        <begin position="1438"/>
        <end position="1452"/>
    </location>
</feature>
<feature type="region of interest" description="Disordered" evidence="2">
    <location>
        <begin position="1696"/>
        <end position="1832"/>
    </location>
</feature>
<name>A0A1J4KJT0_9EUKA</name>
<feature type="region of interest" description="Disordered" evidence="2">
    <location>
        <begin position="1"/>
        <end position="100"/>
    </location>
</feature>
<feature type="compositionally biased region" description="Polar residues" evidence="2">
    <location>
        <begin position="987"/>
        <end position="999"/>
    </location>
</feature>
<sequence>MNGERSFKAKKTQQKDESSSESSSSSSSSQTESEKNGILKVSSFKEENNENKISFDKTSKKKHSNKQKTHKHHHKRKKKDKDKLNKHKRKKQSQYSSKDIEASISHNIDNLFIGEVASAHIGTLQSAFYGFPPNEIKERGTFHLSRTEIAINGVENIKDRLNSYVGDLLDISLSSAIKNIERQNEIQKLNTLNDEEIENKNIKNDEIENADDDKNKIDNNDNGSQDLDKSNEKLSFLDSLKLKVESVSPKFAALFSKPKIIDSPDASNPLFRTKARSNSLILERNETDIFDDGVSAKSDDESLRPKQNTLFSDDVFEEKEEQPVTKVDLTDKDANIIDRTATVILIEEEEEEENYSESEKNILVEEKEILIEIHLDKNEEELLVEIEEEEELGEEITEKIMMEDVSEEEEVIDNLKDRFATIESLDDLTYSSSSDNSIEQLDVSESTQSCQKYPMVLSESDSMPYVEDIIQQNSAFLSQKSHHIDINNSNKSNKLSEVESDALKSDELLNSSTDSLEMISLSDNIPISSIYERNSGEGETLEENENKRSTKFTSSSGKEQEDENAAKNQNRMSSWQSGSHSNSVENDSIRENNELYSEYSTESSDDEKEKEKTDNNAKTSSDNSFETDDEFVNNNLNHQNFVKTPIKNISISLSSSSSDDEAKNKENDKNDDNVDKKPGFEENSSIHDAFAEEEKNYFEEESISIEEIQNLTDIENENFPDEKNSNENQNKLNQNQNSKNKSKSSFEISEETEYETEEEESEEEDEIPDLTKNKNDELQNLSKSYKSSSVIILSSSSSSSESLDKIPTRKQTKVGFSQEVENYNTTTNGKSNKNSESSNRNDNIDNKNSTNTVNPPQILKDPINEKIDQEIIENSIASEIDNFIFDTSENNINNNIKDNIKDNSIKNEGQSLNSPKLLNTMSPRSIEAADESMASASSSFSVKNFIWMDLMDSEPNRKLNSAYQRSKSTNSILQKGDTLEFDEKGNVQEQTTATMESTPPDSPKFQQKLQNQFNQNQPQLSHLPNTDLKSGNLEKPQISPKKRFDWSHYAFTFEAPIKPYSSEQSTPTKEFDDTFRNRHAATSERPIRRMSSSSAQHLRPYRTLRVRKNQKRLELNLDDSDEYSSEDENQNNKTKPKINSKINSKVNLKTPQNSSLHSKQYKIQYDYYDYDEEEDIYSYKKGSLSNFTPIPGKQKLSRKRRHSSSNVSNHASSKKHSPMKENIENEPRRKKRRSNSSPKTQSDNESAKSQHATKSSKSAKVSPPKEEMNTNLRSAPLRRRGQASSVSGDSKIINDLKVNSSFITPKGVKYSTAKPIKTPLRRSRSAQKKVTPKSSILSDDEANNEPKRRSPKRPPPKISNFDVDQLEYEELMKNKLDSNKPNKEKPSKSPKNKSSETEKENEPKLNPRNKSQIKPIDEKKENQKESNKQKNSSKRSRSSSASSKASPNSKNGNKSETKPTKEQNEVKTSKVSKSSQETKDHSSSSPRKIKSRNESIDSVKKVPETVSSRRKPSPGNKSDSGNIRRRVPVSIPHQRTFDSDSAATRPRRIPRRTVSADDFYDDNDDDFIPANKQHENRRVRHHALPHRSSSLNRRRTRSSHGSNSDRDIDDSDFSDGFSSSSIVAPLTPTGFSRRRLSPFKRDFQHFNYAPEQGRTAGGGKSLNVIVVVDKDAQLTPQLIRSLNEIGLTQSDNLEYENRPQIRSKRTKQMNMMFDSDASSSKKPIRHKNYPLHKNNSKAKYQLDEYESDSDNENENKKLNRKTGKGRRQESVKPSNQRRPRLTSIGVEATPQALLRESKQESLKNNESNSKRFITRETIREKDDEKNGNQQAPNLISSLHADSEALPSRVRRIASVKIEPIARRHAGRGIEKNENVVTKYLSGQLDNALRQCFSGPQSPSSEHTRRDRSGFNFEKLFEEAEKNQARKNQQRKNRQENHH</sequence>
<feature type="compositionally biased region" description="Acidic residues" evidence="2">
    <location>
        <begin position="748"/>
        <end position="768"/>
    </location>
</feature>
<dbReference type="VEuPathDB" id="TrichDB:TRFO_18903"/>
<feature type="compositionally biased region" description="Polar residues" evidence="2">
    <location>
        <begin position="961"/>
        <end position="973"/>
    </location>
</feature>
<evidence type="ECO:0000256" key="1">
    <source>
        <dbReference type="SAM" id="Coils"/>
    </source>
</evidence>
<feature type="compositionally biased region" description="Basic residues" evidence="2">
    <location>
        <begin position="59"/>
        <end position="92"/>
    </location>
</feature>
<feature type="compositionally biased region" description="Basic and acidic residues" evidence="2">
    <location>
        <begin position="660"/>
        <end position="680"/>
    </location>
</feature>
<feature type="compositionally biased region" description="Basic residues" evidence="2">
    <location>
        <begin position="1575"/>
        <end position="1585"/>
    </location>
</feature>
<feature type="region of interest" description="Disordered" evidence="2">
    <location>
        <begin position="1182"/>
        <end position="1288"/>
    </location>
</feature>
<evidence type="ECO:0000256" key="2">
    <source>
        <dbReference type="SAM" id="MobiDB-lite"/>
    </source>
</evidence>
<dbReference type="GeneID" id="94835150"/>
<feature type="compositionally biased region" description="Basic residues" evidence="2">
    <location>
        <begin position="1319"/>
        <end position="1331"/>
    </location>
</feature>
<feature type="region of interest" description="Disordered" evidence="2">
    <location>
        <begin position="794"/>
        <end position="860"/>
    </location>
</feature>
<feature type="region of interest" description="Disordered" evidence="2">
    <location>
        <begin position="1892"/>
        <end position="1938"/>
    </location>
</feature>
<feature type="compositionally biased region" description="Basic and acidic residues" evidence="2">
    <location>
        <begin position="1491"/>
        <end position="1503"/>
    </location>
</feature>
<keyword evidence="4" id="KW-1185">Reference proteome</keyword>
<feature type="compositionally biased region" description="Polar residues" evidence="2">
    <location>
        <begin position="1240"/>
        <end position="1253"/>
    </location>
</feature>
<feature type="region of interest" description="Disordered" evidence="2">
    <location>
        <begin position="530"/>
        <end position="774"/>
    </location>
</feature>
<dbReference type="EMBL" id="MLAK01000584">
    <property type="protein sequence ID" value="OHT11553.1"/>
    <property type="molecule type" value="Genomic_DNA"/>
</dbReference>